<dbReference type="SUPFAM" id="SSF56784">
    <property type="entry name" value="HAD-like"/>
    <property type="match status" value="1"/>
</dbReference>
<proteinExistence type="inferred from homology"/>
<keyword evidence="3" id="KW-0479">Metal-binding</keyword>
<evidence type="ECO:0000256" key="2">
    <source>
        <dbReference type="ARBA" id="ARBA00006171"/>
    </source>
</evidence>
<dbReference type="InterPro" id="IPR051600">
    <property type="entry name" value="Beta-PGM-like"/>
</dbReference>
<evidence type="ECO:0000313" key="7">
    <source>
        <dbReference type="Proteomes" id="UP000242754"/>
    </source>
</evidence>
<comment type="cofactor">
    <cofactor evidence="1">
        <name>Mg(2+)</name>
        <dbReference type="ChEBI" id="CHEBI:18420"/>
    </cofactor>
</comment>
<dbReference type="InterPro" id="IPR041492">
    <property type="entry name" value="HAD_2"/>
</dbReference>
<dbReference type="InterPro" id="IPR023214">
    <property type="entry name" value="HAD_sf"/>
</dbReference>
<keyword evidence="4" id="KW-0460">Magnesium</keyword>
<protein>
    <submittedName>
        <fullName evidence="6">Uncharacterized protein</fullName>
    </submittedName>
</protein>
<evidence type="ECO:0000313" key="6">
    <source>
        <dbReference type="EMBL" id="CZQ87839.1"/>
    </source>
</evidence>
<dbReference type="Pfam" id="PF13419">
    <property type="entry name" value="HAD_2"/>
    <property type="match status" value="1"/>
</dbReference>
<organism evidence="6 7">
    <name type="scientific">Trichococcus palustris</name>
    <dbReference type="NCBI Taxonomy" id="140314"/>
    <lineage>
        <taxon>Bacteria</taxon>
        <taxon>Bacillati</taxon>
        <taxon>Bacillota</taxon>
        <taxon>Bacilli</taxon>
        <taxon>Lactobacillales</taxon>
        <taxon>Carnobacteriaceae</taxon>
        <taxon>Trichococcus</taxon>
    </lineage>
</organism>
<dbReference type="InterPro" id="IPR036412">
    <property type="entry name" value="HAD-like_sf"/>
</dbReference>
<dbReference type="CDD" id="cd07505">
    <property type="entry name" value="HAD_BPGM-like"/>
    <property type="match status" value="1"/>
</dbReference>
<gene>
    <name evidence="6" type="ORF">Tpal_949</name>
</gene>
<dbReference type="EMBL" id="FJNE01000002">
    <property type="protein sequence ID" value="CZQ87839.1"/>
    <property type="molecule type" value="Genomic_DNA"/>
</dbReference>
<dbReference type="STRING" id="140314.SAMN04488076_1058"/>
<reference evidence="6 7" key="1">
    <citation type="submission" date="2016-02" db="EMBL/GenBank/DDBJ databases">
        <authorList>
            <person name="Wen L."/>
            <person name="He K."/>
            <person name="Yang H."/>
        </authorList>
    </citation>
    <scope>NUCLEOTIDE SEQUENCE [LARGE SCALE GENOMIC DNA]</scope>
    <source>
        <strain evidence="6">Trichococcus palustris</strain>
    </source>
</reference>
<evidence type="ECO:0000256" key="1">
    <source>
        <dbReference type="ARBA" id="ARBA00001946"/>
    </source>
</evidence>
<sequence length="230" mass="26213">MKLNGIIFDFNGTMFQDSHLHEQAWIDMIQEYNPGNPLTEEEILTNLHGRTNDKILRHFVSPSLTDEEIQKLSLEKEEYYRTLCLAKPEQLVLTDGLIESLDTLKEMAMPLTIATATIKENVDFYFETFALDRWFDPDKVVFDDGSFPGKPEPDIFLHAAKKIAIAPENCLVIEDAYSGLCAANRANIGMIIAIDPFFKNRETFLKDNLCKNGVITDFNGFTDYIFAQQA</sequence>
<dbReference type="Proteomes" id="UP000242754">
    <property type="component" value="Unassembled WGS sequence"/>
</dbReference>
<comment type="similarity">
    <text evidence="2">Belongs to the HAD-like hydrolase superfamily. CbbY/CbbZ/Gph/YieH family.</text>
</comment>
<dbReference type="OrthoDB" id="9797743at2"/>
<accession>A0A143YIG4</accession>
<dbReference type="NCBIfam" id="TIGR01509">
    <property type="entry name" value="HAD-SF-IA-v3"/>
    <property type="match status" value="1"/>
</dbReference>
<name>A0A143YIG4_9LACT</name>
<dbReference type="PANTHER" id="PTHR46193">
    <property type="entry name" value="6-PHOSPHOGLUCONATE PHOSPHATASE"/>
    <property type="match status" value="1"/>
</dbReference>
<dbReference type="InterPro" id="IPR006439">
    <property type="entry name" value="HAD-SF_hydro_IA"/>
</dbReference>
<evidence type="ECO:0000256" key="3">
    <source>
        <dbReference type="ARBA" id="ARBA00022723"/>
    </source>
</evidence>
<dbReference type="SFLD" id="SFLDS00003">
    <property type="entry name" value="Haloacid_Dehalogenase"/>
    <property type="match status" value="1"/>
</dbReference>
<dbReference type="GO" id="GO:0046872">
    <property type="term" value="F:metal ion binding"/>
    <property type="evidence" value="ECO:0007669"/>
    <property type="project" value="UniProtKB-KW"/>
</dbReference>
<dbReference type="Gene3D" id="1.10.150.240">
    <property type="entry name" value="Putative phosphatase, domain 2"/>
    <property type="match status" value="1"/>
</dbReference>
<dbReference type="SFLD" id="SFLDG01129">
    <property type="entry name" value="C1.5:_HAD__Beta-PGM__Phosphata"/>
    <property type="match status" value="1"/>
</dbReference>
<dbReference type="Gene3D" id="3.40.50.1000">
    <property type="entry name" value="HAD superfamily/HAD-like"/>
    <property type="match status" value="1"/>
</dbReference>
<keyword evidence="5" id="KW-0119">Carbohydrate metabolism</keyword>
<dbReference type="GO" id="GO:0003824">
    <property type="term" value="F:catalytic activity"/>
    <property type="evidence" value="ECO:0007669"/>
    <property type="project" value="UniProtKB-ARBA"/>
</dbReference>
<keyword evidence="7" id="KW-1185">Reference proteome</keyword>
<dbReference type="AlphaFoldDB" id="A0A143YIG4"/>
<dbReference type="PANTHER" id="PTHR46193:SF18">
    <property type="entry name" value="HEXITOL PHOSPHATASE B"/>
    <property type="match status" value="1"/>
</dbReference>
<dbReference type="InterPro" id="IPR023198">
    <property type="entry name" value="PGP-like_dom2"/>
</dbReference>
<evidence type="ECO:0000256" key="5">
    <source>
        <dbReference type="ARBA" id="ARBA00023277"/>
    </source>
</evidence>
<evidence type="ECO:0000256" key="4">
    <source>
        <dbReference type="ARBA" id="ARBA00022842"/>
    </source>
</evidence>